<dbReference type="eggNOG" id="ENOG502QQUS">
    <property type="taxonomic scope" value="Eukaryota"/>
</dbReference>
<dbReference type="Proteomes" id="UP000001646">
    <property type="component" value="Unplaced"/>
</dbReference>
<dbReference type="SMART" id="SM01276">
    <property type="entry name" value="M60-like"/>
    <property type="match status" value="1"/>
</dbReference>
<evidence type="ECO:0000256" key="1">
    <source>
        <dbReference type="ARBA" id="ARBA00009770"/>
    </source>
</evidence>
<protein>
    <recommendedName>
        <fullName evidence="2">Peptidase M60 domain-containing protein</fullName>
    </recommendedName>
</protein>
<dbReference type="Bgee" id="ENSACAG00000011057">
    <property type="expression patterns" value="Expressed in adrenal gland and 1 other cell type or tissue"/>
</dbReference>
<dbReference type="InterPro" id="IPR035423">
    <property type="entry name" value="M60-like_N"/>
</dbReference>
<dbReference type="MEROPS" id="M98.A03"/>
<dbReference type="Gene3D" id="2.60.120.1250">
    <property type="entry name" value="Peptidase M60, enhancin-like domain 1"/>
    <property type="match status" value="1"/>
</dbReference>
<name>H9GH67_ANOCA</name>
<dbReference type="InterPro" id="IPR042279">
    <property type="entry name" value="Pep_M60_3"/>
</dbReference>
<feature type="domain" description="Peptidase M60" evidence="2">
    <location>
        <begin position="540"/>
        <end position="838"/>
    </location>
</feature>
<dbReference type="Gene3D" id="1.10.390.30">
    <property type="entry name" value="Peptidase M60, enhancin-like domain 3"/>
    <property type="match status" value="1"/>
</dbReference>
<dbReference type="PANTHER" id="PTHR15730:SF5">
    <property type="entry name" value="SI:CH211-210B2.2-RELATED"/>
    <property type="match status" value="1"/>
</dbReference>
<dbReference type="InterPro" id="IPR051244">
    <property type="entry name" value="TCAF"/>
</dbReference>
<reference evidence="3" key="3">
    <citation type="submission" date="2025-09" db="UniProtKB">
        <authorList>
            <consortium name="Ensembl"/>
        </authorList>
    </citation>
    <scope>IDENTIFICATION</scope>
</reference>
<dbReference type="OMA" id="STSCEIM"/>
<dbReference type="InterPro" id="IPR029062">
    <property type="entry name" value="Class_I_gatase-like"/>
</dbReference>
<dbReference type="Ensembl" id="ENSACAT00000011117.2">
    <property type="protein sequence ID" value="ENSACAP00000010890.2"/>
    <property type="gene ID" value="ENSACAG00000011057.2"/>
</dbReference>
<reference evidence="3" key="1">
    <citation type="submission" date="2009-12" db="EMBL/GenBank/DDBJ databases">
        <title>The Genome Sequence of Anolis carolinensis (Green Anole Lizard).</title>
        <authorList>
            <consortium name="The Genome Sequencing Platform"/>
            <person name="Di Palma F."/>
            <person name="Alfoldi J."/>
            <person name="Heiman D."/>
            <person name="Young S."/>
            <person name="Grabherr M."/>
            <person name="Johnson J."/>
            <person name="Lander E.S."/>
            <person name="Lindblad-Toh K."/>
        </authorList>
    </citation>
    <scope>NUCLEOTIDE SEQUENCE [LARGE SCALE GENOMIC DNA]</scope>
    <source>
        <strain evidence="3">JBL SC #1</strain>
    </source>
</reference>
<dbReference type="AlphaFoldDB" id="H9GH67"/>
<accession>H9GH67</accession>
<dbReference type="SUPFAM" id="SSF52317">
    <property type="entry name" value="Class I glutamine amidotransferase-like"/>
    <property type="match status" value="1"/>
</dbReference>
<keyword evidence="4" id="KW-1185">Reference proteome</keyword>
<dbReference type="Gene3D" id="3.40.390.80">
    <property type="entry name" value="Peptidase M60, enhancin-like domain 2"/>
    <property type="match status" value="1"/>
</dbReference>
<organism evidence="3 4">
    <name type="scientific">Anolis carolinensis</name>
    <name type="common">Green anole</name>
    <name type="synonym">American chameleon</name>
    <dbReference type="NCBI Taxonomy" id="28377"/>
    <lineage>
        <taxon>Eukaryota</taxon>
        <taxon>Metazoa</taxon>
        <taxon>Chordata</taxon>
        <taxon>Craniata</taxon>
        <taxon>Vertebrata</taxon>
        <taxon>Euteleostomi</taxon>
        <taxon>Lepidosauria</taxon>
        <taxon>Squamata</taxon>
        <taxon>Bifurcata</taxon>
        <taxon>Unidentata</taxon>
        <taxon>Episquamata</taxon>
        <taxon>Toxicofera</taxon>
        <taxon>Iguania</taxon>
        <taxon>Dactyloidae</taxon>
        <taxon>Anolis</taxon>
    </lineage>
</organism>
<dbReference type="GeneTree" id="ENSGT00390000017365"/>
<evidence type="ECO:0000313" key="4">
    <source>
        <dbReference type="Proteomes" id="UP000001646"/>
    </source>
</evidence>
<dbReference type="FunFam" id="2.60.120.1250:FF:000001">
    <property type="entry name" value="TRPM8 channel-associated factor 3"/>
    <property type="match status" value="1"/>
</dbReference>
<sequence length="915" mass="102015">MNSKQSYASLVRGVHSFDFTGELYPSELLLIGDKAFPVLVSNSGQVLIASSQYGKGRMVVVSHEDILKDPQYLLFLKNALQWLKPSQAAQVGVDANLDALAQMLLRDGMKVQQGATLGTKLGVYCTDAYNEQNADGLVQFVKRGGGLLIGGQAWHWAGQHGMKNVLNGFPGNWVTGVAGIYFTGNVGEKGTFPVSQEMPRIPLITEHGLDTQSDLKAILKGVSKIDLQGIVPSQLLIHGTLAFPLGINADHQALFAAAYYGRGRVIVVSQENLLTKPSMKTFLLNAIDWLSSGKGKKVGVGNDLQDLYYILNQANIQCELTSLKDDLSVYCCSAYSDREMEKIHEFVSEGGGLLIGGQAWSSVKNIASSALAEYPGNKILNKFGVGILEKVLDVPGDSYSVQPIKELASSYHFRKALFQFKQHLQNHQALTSPYSSWVQKLGQDSAAFINIPATNSPPFFSVDEDLMDLVVQNGIPDISASNPIKTHSDEAFLTILSSELYNTFPEFQKLLPKLNQHFATNYPIAPRHVISVNGKNNGQEAWRSTGFYLPPGKTATLIFPSNVSNSNLQVQIGCHSDDLSEAEEWKRAPVVIRRFEVKNPRMEVSSLWGGLLYVIVPAETSLGPISITVEGAVKAPYFKHGDTSLSAWQNTIRNSTVPWTELETENVIMTVPTEDARKINNPDILLTTWDNMMRAVAKLASISPVFPRPERLVADVQILVGWMHAGHPVMLHLDSVQEMTDVQSIHDNGLWGPIHELGHNQQQSGWEFPPHTTEATNNLWSVYVNETVLHVPRERAHPELAPELRKERIEKYVRSGQLKDFQEFVALEPYLQLQEAFGWEPLMHIFAEYQKMTNIPDDNESKMNLWAEKYSEQVKKNLVPFFKAWKWPIRNELSQKLSRSFTMWAENPMKQYTSP</sequence>
<proteinExistence type="inferred from homology"/>
<dbReference type="GO" id="GO:0044325">
    <property type="term" value="F:transmembrane transporter binding"/>
    <property type="evidence" value="ECO:0000318"/>
    <property type="project" value="GO_Central"/>
</dbReference>
<evidence type="ECO:0000259" key="2">
    <source>
        <dbReference type="PROSITE" id="PS51723"/>
    </source>
</evidence>
<dbReference type="HOGENOM" id="CLU_011215_0_0_1"/>
<comment type="similarity">
    <text evidence="1">Belongs to the TCAF family.</text>
</comment>
<dbReference type="PANTHER" id="PTHR15730">
    <property type="entry name" value="EXPERIMENTAL AUTOIMMUNE PROSTATITIS ANTIGEN 2-RELATED"/>
    <property type="match status" value="1"/>
</dbReference>
<dbReference type="FunFam" id="3.40.390.80:FF:000001">
    <property type="entry name" value="TRPM8 channel-associated factor 1"/>
    <property type="match status" value="1"/>
</dbReference>
<dbReference type="Pfam" id="PF17291">
    <property type="entry name" value="M60-like_N"/>
    <property type="match status" value="1"/>
</dbReference>
<dbReference type="InterPro" id="IPR031161">
    <property type="entry name" value="Peptidase_M60_dom"/>
</dbReference>
<reference evidence="3" key="2">
    <citation type="submission" date="2025-08" db="UniProtKB">
        <authorList>
            <consortium name="Ensembl"/>
        </authorList>
    </citation>
    <scope>IDENTIFICATION</scope>
</reference>
<dbReference type="PROSITE" id="PS51723">
    <property type="entry name" value="PEPTIDASE_M60"/>
    <property type="match status" value="1"/>
</dbReference>
<dbReference type="GO" id="GO:0005886">
    <property type="term" value="C:plasma membrane"/>
    <property type="evidence" value="ECO:0000318"/>
    <property type="project" value="GO_Central"/>
</dbReference>
<evidence type="ECO:0000313" key="3">
    <source>
        <dbReference type="Ensembl" id="ENSACAP00000010890.2"/>
    </source>
</evidence>
<dbReference type="Pfam" id="PF13402">
    <property type="entry name" value="Peptidase_M60"/>
    <property type="match status" value="1"/>
</dbReference>
<dbReference type="InParanoid" id="H9GH67"/>